<dbReference type="EMBL" id="DSMG01000142">
    <property type="protein sequence ID" value="HDX32553.1"/>
    <property type="molecule type" value="Genomic_DNA"/>
</dbReference>
<feature type="transmembrane region" description="Helical" evidence="6">
    <location>
        <begin position="301"/>
        <end position="323"/>
    </location>
</feature>
<reference evidence="7" key="1">
    <citation type="journal article" date="2020" name="mSystems">
        <title>Genome- and Community-Level Interaction Insights into Carbon Utilization and Element Cycling Functions of Hydrothermarchaeota in Hydrothermal Sediment.</title>
        <authorList>
            <person name="Zhou Z."/>
            <person name="Liu Y."/>
            <person name="Xu W."/>
            <person name="Pan J."/>
            <person name="Luo Z.H."/>
            <person name="Li M."/>
        </authorList>
    </citation>
    <scope>NUCLEOTIDE SEQUENCE [LARGE SCALE GENOMIC DNA]</scope>
    <source>
        <strain evidence="7">SpSt-289</strain>
    </source>
</reference>
<protein>
    <submittedName>
        <fullName evidence="7">Flippase-like domain-containing protein</fullName>
    </submittedName>
</protein>
<evidence type="ECO:0000256" key="2">
    <source>
        <dbReference type="ARBA" id="ARBA00022475"/>
    </source>
</evidence>
<dbReference type="GO" id="GO:0005886">
    <property type="term" value="C:plasma membrane"/>
    <property type="evidence" value="ECO:0007669"/>
    <property type="project" value="UniProtKB-SubCell"/>
</dbReference>
<keyword evidence="3 6" id="KW-0812">Transmembrane</keyword>
<evidence type="ECO:0000256" key="1">
    <source>
        <dbReference type="ARBA" id="ARBA00004651"/>
    </source>
</evidence>
<keyword evidence="4 6" id="KW-1133">Transmembrane helix</keyword>
<evidence type="ECO:0000256" key="4">
    <source>
        <dbReference type="ARBA" id="ARBA00022989"/>
    </source>
</evidence>
<dbReference type="NCBIfam" id="TIGR00374">
    <property type="entry name" value="flippase-like domain"/>
    <property type="match status" value="1"/>
</dbReference>
<proteinExistence type="predicted"/>
<dbReference type="PANTHER" id="PTHR39087">
    <property type="entry name" value="UPF0104 MEMBRANE PROTEIN MJ1595"/>
    <property type="match status" value="1"/>
</dbReference>
<comment type="subcellular location">
    <subcellularLocation>
        <location evidence="1">Cell membrane</location>
        <topology evidence="1">Multi-pass membrane protein</topology>
    </subcellularLocation>
</comment>
<evidence type="ECO:0000256" key="6">
    <source>
        <dbReference type="SAM" id="Phobius"/>
    </source>
</evidence>
<feature type="transmembrane region" description="Helical" evidence="6">
    <location>
        <begin position="190"/>
        <end position="211"/>
    </location>
</feature>
<name>A0A7C1FMD7_9CHLR</name>
<dbReference type="Pfam" id="PF03706">
    <property type="entry name" value="LPG_synthase_TM"/>
    <property type="match status" value="1"/>
</dbReference>
<evidence type="ECO:0000256" key="5">
    <source>
        <dbReference type="ARBA" id="ARBA00023136"/>
    </source>
</evidence>
<dbReference type="InterPro" id="IPR022791">
    <property type="entry name" value="L-PG_synthase/AglD"/>
</dbReference>
<feature type="transmembrane region" description="Helical" evidence="6">
    <location>
        <begin position="38"/>
        <end position="56"/>
    </location>
</feature>
<keyword evidence="5 6" id="KW-0472">Membrane</keyword>
<feature type="transmembrane region" description="Helical" evidence="6">
    <location>
        <begin position="76"/>
        <end position="98"/>
    </location>
</feature>
<keyword evidence="2" id="KW-1003">Cell membrane</keyword>
<accession>A0A7C1FMD7</accession>
<comment type="caution">
    <text evidence="7">The sequence shown here is derived from an EMBL/GenBank/DDBJ whole genome shotgun (WGS) entry which is preliminary data.</text>
</comment>
<dbReference type="AlphaFoldDB" id="A0A7C1FMD7"/>
<sequence length="399" mass="43574">MAARRILSARETRGARWRPLMRDLLRKGSQRQFQPGKVMIQLGWLTLAIVLLWLTLRIVDLGEVWERLRRLEPEQIGLLLLINLAVLATFSLRWWLLLLAQGYRISYALLIGYRLATFAVSYFTPGPHFGGEPLQVYLVSSRHGVPLSTSVAAVVVDKTLEMTTNFTFLTLGALLLAHTHPSLGISQIQLVFTTMALLLLPLSLLIALLAGGRPLSTLLTLFDRMGKRWSAYRGSAFRPFTETRWARAIYNSEAQSVALCRNHPGFLLLAVGASLLSWCAIIGEFWLMTAVLGMRLTIAEAITALLAARIAILLPMPAALGALEASQALAMRMLGQSAAAGVSLSLLIRARDVLFGAAGLWLAAALAMRSPKGVQSTEKSNAVVPDLLDLSSGSTPPEQ</sequence>
<feature type="transmembrane region" description="Helical" evidence="6">
    <location>
        <begin position="266"/>
        <end position="289"/>
    </location>
</feature>
<evidence type="ECO:0000313" key="7">
    <source>
        <dbReference type="EMBL" id="HDX32553.1"/>
    </source>
</evidence>
<organism evidence="7">
    <name type="scientific">Caldilinea aerophila</name>
    <dbReference type="NCBI Taxonomy" id="133453"/>
    <lineage>
        <taxon>Bacteria</taxon>
        <taxon>Bacillati</taxon>
        <taxon>Chloroflexota</taxon>
        <taxon>Caldilineae</taxon>
        <taxon>Caldilineales</taxon>
        <taxon>Caldilineaceae</taxon>
        <taxon>Caldilinea</taxon>
    </lineage>
</organism>
<feature type="transmembrane region" description="Helical" evidence="6">
    <location>
        <begin position="105"/>
        <end position="124"/>
    </location>
</feature>
<dbReference type="PANTHER" id="PTHR39087:SF2">
    <property type="entry name" value="UPF0104 MEMBRANE PROTEIN MJ1595"/>
    <property type="match status" value="1"/>
</dbReference>
<evidence type="ECO:0000256" key="3">
    <source>
        <dbReference type="ARBA" id="ARBA00022692"/>
    </source>
</evidence>
<gene>
    <name evidence="7" type="ORF">ENQ20_13855</name>
</gene>